<dbReference type="PROSITE" id="PS00910">
    <property type="entry name" value="UPF0029"/>
    <property type="match status" value="1"/>
</dbReference>
<dbReference type="InterPro" id="IPR036956">
    <property type="entry name" value="Impact_N_sf"/>
</dbReference>
<dbReference type="SUPFAM" id="SSF54211">
    <property type="entry name" value="Ribosomal protein S5 domain 2-like"/>
    <property type="match status" value="1"/>
</dbReference>
<dbReference type="GO" id="GO:0006446">
    <property type="term" value="P:regulation of translational initiation"/>
    <property type="evidence" value="ECO:0007669"/>
    <property type="project" value="TreeGrafter"/>
</dbReference>
<dbReference type="PANTHER" id="PTHR16301">
    <property type="entry name" value="IMPACT-RELATED"/>
    <property type="match status" value="1"/>
</dbReference>
<name>A0A6M1TB59_9BACT</name>
<evidence type="ECO:0000313" key="4">
    <source>
        <dbReference type="Proteomes" id="UP000479132"/>
    </source>
</evidence>
<organism evidence="3 4">
    <name type="scientific">Fodinibius halophilus</name>
    <dbReference type="NCBI Taxonomy" id="1736908"/>
    <lineage>
        <taxon>Bacteria</taxon>
        <taxon>Pseudomonadati</taxon>
        <taxon>Balneolota</taxon>
        <taxon>Balneolia</taxon>
        <taxon>Balneolales</taxon>
        <taxon>Balneolaceae</taxon>
        <taxon>Fodinibius</taxon>
    </lineage>
</organism>
<dbReference type="EMBL" id="JAALLS010000008">
    <property type="protein sequence ID" value="NGP88204.1"/>
    <property type="molecule type" value="Genomic_DNA"/>
</dbReference>
<dbReference type="Pfam" id="PF01205">
    <property type="entry name" value="Impact_N"/>
    <property type="match status" value="1"/>
</dbReference>
<evidence type="ECO:0000256" key="1">
    <source>
        <dbReference type="ARBA" id="ARBA00007665"/>
    </source>
</evidence>
<evidence type="ECO:0000313" key="3">
    <source>
        <dbReference type="EMBL" id="NGP88204.1"/>
    </source>
</evidence>
<dbReference type="RefSeq" id="WP_165267698.1">
    <property type="nucleotide sequence ID" value="NZ_JAALLS010000008.1"/>
</dbReference>
<dbReference type="Gene3D" id="3.30.70.240">
    <property type="match status" value="1"/>
</dbReference>
<dbReference type="PANTHER" id="PTHR16301:SF20">
    <property type="entry name" value="IMPACT FAMILY MEMBER YIGZ"/>
    <property type="match status" value="1"/>
</dbReference>
<dbReference type="Gene3D" id="3.30.230.30">
    <property type="entry name" value="Impact, N-terminal domain"/>
    <property type="match status" value="1"/>
</dbReference>
<accession>A0A6M1TB59</accession>
<comment type="similarity">
    <text evidence="1">Belongs to the IMPACT family.</text>
</comment>
<dbReference type="Proteomes" id="UP000479132">
    <property type="component" value="Unassembled WGS sequence"/>
</dbReference>
<dbReference type="InterPro" id="IPR020569">
    <property type="entry name" value="UPF0029_Impact_CS"/>
</dbReference>
<dbReference type="AlphaFoldDB" id="A0A6M1TB59"/>
<gene>
    <name evidence="3" type="ORF">G3569_07545</name>
</gene>
<keyword evidence="4" id="KW-1185">Reference proteome</keyword>
<proteinExistence type="inferred from homology"/>
<reference evidence="3 4" key="1">
    <citation type="submission" date="2020-02" db="EMBL/GenBank/DDBJ databases">
        <title>Aliifodinibius halophilus 2W32, complete genome.</title>
        <authorList>
            <person name="Li Y."/>
            <person name="Wu S."/>
        </authorList>
    </citation>
    <scope>NUCLEOTIDE SEQUENCE [LARGE SCALE GENOMIC DNA]</scope>
    <source>
        <strain evidence="3 4">2W32</strain>
    </source>
</reference>
<protein>
    <submittedName>
        <fullName evidence="3">YigZ family protein</fullName>
    </submittedName>
</protein>
<dbReference type="GO" id="GO:0005737">
    <property type="term" value="C:cytoplasm"/>
    <property type="evidence" value="ECO:0007669"/>
    <property type="project" value="TreeGrafter"/>
</dbReference>
<evidence type="ECO:0000259" key="2">
    <source>
        <dbReference type="Pfam" id="PF01205"/>
    </source>
</evidence>
<dbReference type="InterPro" id="IPR001498">
    <property type="entry name" value="Impact_N"/>
</dbReference>
<dbReference type="InterPro" id="IPR020568">
    <property type="entry name" value="Ribosomal_Su5_D2-typ_SF"/>
</dbReference>
<dbReference type="InterPro" id="IPR023582">
    <property type="entry name" value="Impact"/>
</dbReference>
<sequence length="206" mass="23065">MKTVSSLTRTSFREKGSKFIGYLFSVASTDEFDEQLQQIKAKYPDATHHCYGWRIDPNNLEEFAQDDGEPSGTAGLPILNKLKSYEVVNCGCIVVRYYGGTKLGKSGLIEAYGRSAEHCLQKASLATLIATQNFKIQYPYSGQSHIDRLKNQFDLKELNAEYLEEVTVTLACRTSQSEQFGDALHKLEHKGFEIELLGPSFVTMSS</sequence>
<comment type="caution">
    <text evidence="3">The sequence shown here is derived from an EMBL/GenBank/DDBJ whole genome shotgun (WGS) entry which is preliminary data.</text>
</comment>
<feature type="domain" description="Impact N-terminal" evidence="2">
    <location>
        <begin position="15"/>
        <end position="120"/>
    </location>
</feature>